<dbReference type="Proteomes" id="UP001222027">
    <property type="component" value="Unassembled WGS sequence"/>
</dbReference>
<proteinExistence type="predicted"/>
<keyword evidence="2" id="KW-1185">Reference proteome</keyword>
<dbReference type="EMBL" id="JAQQAF010000008">
    <property type="protein sequence ID" value="KAJ8466934.1"/>
    <property type="molecule type" value="Genomic_DNA"/>
</dbReference>
<dbReference type="AlphaFoldDB" id="A0AAV8Q610"/>
<accession>A0AAV8Q610</accession>
<sequence length="107" mass="12199">MMLVSLSTGTEFRKDAWICGVEEALAVLDDGLVAEAHWASDFFAILTATFRDRTRSSVLERLRREAEAGTRKESVHPSSRLTFNFVLEGRTRYERRRIPFITGNAHP</sequence>
<reference evidence="1 2" key="1">
    <citation type="submission" date="2022-12" db="EMBL/GenBank/DDBJ databases">
        <title>Chromosome-scale assembly of the Ensete ventricosum genome.</title>
        <authorList>
            <person name="Dussert Y."/>
            <person name="Stocks J."/>
            <person name="Wendawek A."/>
            <person name="Woldeyes F."/>
            <person name="Nichols R.A."/>
            <person name="Borrell J.S."/>
        </authorList>
    </citation>
    <scope>NUCLEOTIDE SEQUENCE [LARGE SCALE GENOMIC DNA]</scope>
    <source>
        <strain evidence="2">cv. Maze</strain>
        <tissue evidence="1">Seeds</tissue>
    </source>
</reference>
<comment type="caution">
    <text evidence="1">The sequence shown here is derived from an EMBL/GenBank/DDBJ whole genome shotgun (WGS) entry which is preliminary data.</text>
</comment>
<evidence type="ECO:0000313" key="2">
    <source>
        <dbReference type="Proteomes" id="UP001222027"/>
    </source>
</evidence>
<name>A0AAV8Q610_ENSVE</name>
<organism evidence="1 2">
    <name type="scientific">Ensete ventricosum</name>
    <name type="common">Abyssinian banana</name>
    <name type="synonym">Musa ensete</name>
    <dbReference type="NCBI Taxonomy" id="4639"/>
    <lineage>
        <taxon>Eukaryota</taxon>
        <taxon>Viridiplantae</taxon>
        <taxon>Streptophyta</taxon>
        <taxon>Embryophyta</taxon>
        <taxon>Tracheophyta</taxon>
        <taxon>Spermatophyta</taxon>
        <taxon>Magnoliopsida</taxon>
        <taxon>Liliopsida</taxon>
        <taxon>Zingiberales</taxon>
        <taxon>Musaceae</taxon>
        <taxon>Ensete</taxon>
    </lineage>
</organism>
<protein>
    <submittedName>
        <fullName evidence="1">Uncharacterized protein</fullName>
    </submittedName>
</protein>
<evidence type="ECO:0000313" key="1">
    <source>
        <dbReference type="EMBL" id="KAJ8466934.1"/>
    </source>
</evidence>
<gene>
    <name evidence="1" type="ORF">OPV22_029486</name>
</gene>